<dbReference type="AlphaFoldDB" id="A0A3N6M470"/>
<gene>
    <name evidence="1" type="ORF">EA472_18010</name>
</gene>
<organism evidence="1 2">
    <name type="scientific">Natrarchaeobius chitinivorans</name>
    <dbReference type="NCBI Taxonomy" id="1679083"/>
    <lineage>
        <taxon>Archaea</taxon>
        <taxon>Methanobacteriati</taxon>
        <taxon>Methanobacteriota</taxon>
        <taxon>Stenosarchaea group</taxon>
        <taxon>Halobacteria</taxon>
        <taxon>Halobacteriales</taxon>
        <taxon>Natrialbaceae</taxon>
        <taxon>Natrarchaeobius</taxon>
    </lineage>
</organism>
<evidence type="ECO:0000313" key="2">
    <source>
        <dbReference type="Proteomes" id="UP000281431"/>
    </source>
</evidence>
<dbReference type="EMBL" id="REFZ01000016">
    <property type="protein sequence ID" value="RQG98308.1"/>
    <property type="molecule type" value="Genomic_DNA"/>
</dbReference>
<protein>
    <submittedName>
        <fullName evidence="1">Uncharacterized protein</fullName>
    </submittedName>
</protein>
<proteinExistence type="predicted"/>
<keyword evidence="2" id="KW-1185">Reference proteome</keyword>
<dbReference type="OrthoDB" id="203881at2157"/>
<comment type="caution">
    <text evidence="1">The sequence shown here is derived from an EMBL/GenBank/DDBJ whole genome shotgun (WGS) entry which is preliminary data.</text>
</comment>
<evidence type="ECO:0000313" key="1">
    <source>
        <dbReference type="EMBL" id="RQG98308.1"/>
    </source>
</evidence>
<reference evidence="1 2" key="1">
    <citation type="submission" date="2018-10" db="EMBL/GenBank/DDBJ databases">
        <title>Natrarchaeobius chitinivorans gen. nov., sp. nov., and Natrarchaeobius haloalkaliphilus sp. nov., alkaliphilic, chitin-utilizing haloarchaea from hypersaline alkaline lakes.</title>
        <authorList>
            <person name="Sorokin D.Y."/>
            <person name="Elcheninov A.G."/>
            <person name="Kostrikina N.A."/>
            <person name="Bale N.J."/>
            <person name="Sinninghe Damste J.S."/>
            <person name="Khijniak T.V."/>
            <person name="Kublanov I.V."/>
            <person name="Toshchakov S.V."/>
        </authorList>
    </citation>
    <scope>NUCLEOTIDE SEQUENCE [LARGE SCALE GENOMIC DNA]</scope>
    <source>
        <strain evidence="1 2">AArcht7</strain>
    </source>
</reference>
<dbReference type="Proteomes" id="UP000281431">
    <property type="component" value="Unassembled WGS sequence"/>
</dbReference>
<accession>A0A3N6M470</accession>
<name>A0A3N6M470_NATCH</name>
<sequence length="315" mass="36580">MSSEIQSPFKFLWEYNYPFKYWQNRVQKINPFNEQDRFEALYTAVLLSDIYTHVFAAKVRNPDLPWFVVKEETYRNNINSVLENLESDGFPLVENMLEHEDTMASIMTNEEYTIDELEALSIGLLGCPASIDDETQSVEFHEDPWLHRGVCNAILNYADGTKNLLNDFKHGFRVIPVTPDDLRLLTKEIMMFDSDGDKEYTRRTQELDKKLTDEGEWNFAFARMQTTKEDYGYDCQLDIYHVDAWACYKFSEVVLTALYNLIRPDGGKYLWEKVERTPGLGGEDGFSAIDHVMGFGLPLRDDPDTVLTKEEFQSG</sequence>